<protein>
    <submittedName>
        <fullName evidence="2">Uncharacterized protein</fullName>
    </submittedName>
</protein>
<dbReference type="Proteomes" id="UP001152523">
    <property type="component" value="Unassembled WGS sequence"/>
</dbReference>
<accession>A0AAV0EE99</accession>
<gene>
    <name evidence="2" type="ORF">CEPIT_LOCUS23797</name>
</gene>
<evidence type="ECO:0000313" key="3">
    <source>
        <dbReference type="Proteomes" id="UP001152523"/>
    </source>
</evidence>
<name>A0AAV0EE99_9ASTE</name>
<reference evidence="2" key="1">
    <citation type="submission" date="2022-07" db="EMBL/GenBank/DDBJ databases">
        <authorList>
            <person name="Macas J."/>
            <person name="Novak P."/>
            <person name="Neumann P."/>
        </authorList>
    </citation>
    <scope>NUCLEOTIDE SEQUENCE</scope>
</reference>
<feature type="region of interest" description="Disordered" evidence="1">
    <location>
        <begin position="1"/>
        <end position="25"/>
    </location>
</feature>
<evidence type="ECO:0000313" key="2">
    <source>
        <dbReference type="EMBL" id="CAH9121575.1"/>
    </source>
</evidence>
<keyword evidence="3" id="KW-1185">Reference proteome</keyword>
<dbReference type="AlphaFoldDB" id="A0AAV0EE99"/>
<organism evidence="2 3">
    <name type="scientific">Cuscuta epithymum</name>
    <dbReference type="NCBI Taxonomy" id="186058"/>
    <lineage>
        <taxon>Eukaryota</taxon>
        <taxon>Viridiplantae</taxon>
        <taxon>Streptophyta</taxon>
        <taxon>Embryophyta</taxon>
        <taxon>Tracheophyta</taxon>
        <taxon>Spermatophyta</taxon>
        <taxon>Magnoliopsida</taxon>
        <taxon>eudicotyledons</taxon>
        <taxon>Gunneridae</taxon>
        <taxon>Pentapetalae</taxon>
        <taxon>asterids</taxon>
        <taxon>lamiids</taxon>
        <taxon>Solanales</taxon>
        <taxon>Convolvulaceae</taxon>
        <taxon>Cuscuteae</taxon>
        <taxon>Cuscuta</taxon>
        <taxon>Cuscuta subgen. Cuscuta</taxon>
    </lineage>
</organism>
<evidence type="ECO:0000256" key="1">
    <source>
        <dbReference type="SAM" id="MobiDB-lite"/>
    </source>
</evidence>
<sequence>MESGAKPHAPAMAVVPTTDIEVPVM</sequence>
<proteinExistence type="predicted"/>
<dbReference type="EMBL" id="CAMAPF010000921">
    <property type="protein sequence ID" value="CAH9121575.1"/>
    <property type="molecule type" value="Genomic_DNA"/>
</dbReference>
<comment type="caution">
    <text evidence="2">The sequence shown here is derived from an EMBL/GenBank/DDBJ whole genome shotgun (WGS) entry which is preliminary data.</text>
</comment>